<dbReference type="AlphaFoldDB" id="A0AA43P5R2"/>
<organism evidence="1 2">
    <name type="scientific">Bifidobacterium catenulatum subsp. kashiwanohense</name>
    <dbReference type="NCBI Taxonomy" id="630129"/>
    <lineage>
        <taxon>Bacteria</taxon>
        <taxon>Bacillati</taxon>
        <taxon>Actinomycetota</taxon>
        <taxon>Actinomycetes</taxon>
        <taxon>Bifidobacteriales</taxon>
        <taxon>Bifidobacteriaceae</taxon>
        <taxon>Bifidobacterium</taxon>
    </lineage>
</organism>
<accession>A0AA43P5R2</accession>
<comment type="caution">
    <text evidence="1">The sequence shown here is derived from an EMBL/GenBank/DDBJ whole genome shotgun (WGS) entry which is preliminary data.</text>
</comment>
<evidence type="ECO:0000313" key="2">
    <source>
        <dbReference type="Proteomes" id="UP001161916"/>
    </source>
</evidence>
<protein>
    <submittedName>
        <fullName evidence="1">Uncharacterized protein</fullName>
    </submittedName>
</protein>
<dbReference type="EMBL" id="JAOPMH010000001">
    <property type="protein sequence ID" value="MDH7889153.1"/>
    <property type="molecule type" value="Genomic_DNA"/>
</dbReference>
<evidence type="ECO:0000313" key="1">
    <source>
        <dbReference type="EMBL" id="MDH7889153.1"/>
    </source>
</evidence>
<reference evidence="1" key="1">
    <citation type="submission" date="2022-09" db="EMBL/GenBank/DDBJ databases">
        <authorList>
            <person name="Orihara K."/>
        </authorList>
    </citation>
    <scope>NUCLEOTIDE SEQUENCE</scope>
    <source>
        <strain evidence="1">YIT 13062</strain>
    </source>
</reference>
<proteinExistence type="predicted"/>
<dbReference type="RefSeq" id="WP_281105346.1">
    <property type="nucleotide sequence ID" value="NZ_JAOPMH010000001.1"/>
</dbReference>
<name>A0AA43P5R2_9BIFI</name>
<gene>
    <name evidence="1" type="ORF">OB951_00755</name>
</gene>
<sequence length="94" mass="10724">MTKIRLKYNLTELHKPVEQRGSYLTVSATDENGKTVEIVSNRDGWGEFKRTKGGYLQVQSTTQFSLPVSDSGVRSLLRRRYLEQLDATAHHAKE</sequence>
<dbReference type="Proteomes" id="UP001161916">
    <property type="component" value="Unassembled WGS sequence"/>
</dbReference>
<reference evidence="1" key="2">
    <citation type="journal article" date="2023" name="Gut Microbes">
        <title>Characterization of Bifidobacterium kashiwanohense that utilizes both milk- and plant-derived oligosaccharides.</title>
        <authorList>
            <person name="Orihara K."/>
            <person name="Yahagi K."/>
            <person name="Saito Y."/>
            <person name="Watanabe Y."/>
            <person name="Sasai T."/>
            <person name="Hara T."/>
            <person name="Tsukuda N."/>
            <person name="Oki K."/>
            <person name="Fujimoto J."/>
            <person name="Matsuki T."/>
        </authorList>
    </citation>
    <scope>NUCLEOTIDE SEQUENCE</scope>
    <source>
        <strain evidence="1">YIT 13062</strain>
    </source>
</reference>